<evidence type="ECO:0000313" key="3">
    <source>
        <dbReference type="EMBL" id="GHI88929.1"/>
    </source>
</evidence>
<dbReference type="OrthoDB" id="3686068at2"/>
<evidence type="ECO:0008006" key="5">
    <source>
        <dbReference type="Google" id="ProtNLM"/>
    </source>
</evidence>
<reference evidence="3" key="1">
    <citation type="submission" date="2020-09" db="EMBL/GenBank/DDBJ databases">
        <title>Whole genome shotgun sequence of Streptomyces xanthophaeus NBRC 12829.</title>
        <authorList>
            <person name="Komaki H."/>
            <person name="Tamura T."/>
        </authorList>
    </citation>
    <scope>NUCLEOTIDE SEQUENCE</scope>
    <source>
        <strain evidence="3">NBRC 12829</strain>
    </source>
</reference>
<keyword evidence="2" id="KW-0472">Membrane</keyword>
<dbReference type="EMBL" id="BNEE01000006">
    <property type="protein sequence ID" value="GHI88929.1"/>
    <property type="molecule type" value="Genomic_DNA"/>
</dbReference>
<evidence type="ECO:0000256" key="1">
    <source>
        <dbReference type="SAM" id="MobiDB-lite"/>
    </source>
</evidence>
<keyword evidence="4" id="KW-1185">Reference proteome</keyword>
<name>A0A919H7H3_9ACTN</name>
<dbReference type="Proteomes" id="UP000600026">
    <property type="component" value="Unassembled WGS sequence"/>
</dbReference>
<feature type="region of interest" description="Disordered" evidence="1">
    <location>
        <begin position="253"/>
        <end position="276"/>
    </location>
</feature>
<organism evidence="3 4">
    <name type="scientific">Streptomyces xanthophaeus</name>
    <dbReference type="NCBI Taxonomy" id="67385"/>
    <lineage>
        <taxon>Bacteria</taxon>
        <taxon>Bacillati</taxon>
        <taxon>Actinomycetota</taxon>
        <taxon>Actinomycetes</taxon>
        <taxon>Kitasatosporales</taxon>
        <taxon>Streptomycetaceae</taxon>
        <taxon>Streptomyces</taxon>
    </lineage>
</organism>
<comment type="caution">
    <text evidence="3">The sequence shown here is derived from an EMBL/GenBank/DDBJ whole genome shotgun (WGS) entry which is preliminary data.</text>
</comment>
<keyword evidence="2" id="KW-0812">Transmembrane</keyword>
<dbReference type="AlphaFoldDB" id="A0A919H7H3"/>
<proteinExistence type="predicted"/>
<accession>A0A919H7H3</accession>
<gene>
    <name evidence="3" type="ORF">Sxan_62930</name>
</gene>
<feature type="transmembrane region" description="Helical" evidence="2">
    <location>
        <begin position="42"/>
        <end position="61"/>
    </location>
</feature>
<evidence type="ECO:0000256" key="2">
    <source>
        <dbReference type="SAM" id="Phobius"/>
    </source>
</evidence>
<evidence type="ECO:0000313" key="4">
    <source>
        <dbReference type="Proteomes" id="UP000600026"/>
    </source>
</evidence>
<sequence length="413" mass="43122">MPFEDELGEALRRAGDGFTADRHALVDAGERRGRRLVARRRASVIGGSVLALAVIGTAGAWTTGLLGGSGRAEVAAPSGLSTAQPGGGASRVGTGAVTAEQLIAVLKELTPGGRLTTVEARGTGDERGPHVGGVFDDGKGKAAIGVSLTRIDPAGQMATEMTKCPDGKQVDHDGCTSEVLADGSRLLLIQGYEYPDRREPTKAWRATLATPHGFLVDASEWNAPAEKGAQVSRTDPPLSMDRMKALVTSEKWRPALDDLPPAPTENQPGTPEPGFDAKSGLEILVRKYGVPTADSGGEGGDAHVVLDDGKGASRIELRIRQYGPGESPGSEFASGTTSEPNGVMAKVTQGPADAKGVVAWRIDTVRSNGVRITVTGYNSLERGGPATRTAPVLTVQQLKEIALSPRWKDKMGR</sequence>
<keyword evidence="2" id="KW-1133">Transmembrane helix</keyword>
<feature type="region of interest" description="Disordered" evidence="1">
    <location>
        <begin position="72"/>
        <end position="92"/>
    </location>
</feature>
<protein>
    <recommendedName>
        <fullName evidence="5">LigA protein</fullName>
    </recommendedName>
</protein>
<dbReference type="RefSeq" id="WP_031138439.1">
    <property type="nucleotide sequence ID" value="NZ_BNEE01000006.1"/>
</dbReference>